<comment type="similarity">
    <text evidence="1">Belongs to the F420H(2)-dependent quinone reductase family.</text>
</comment>
<sequence>MRRFCELRWVTRVAPKVVPPVDLMSHRLTGGRVVPTRLFMRTVVVTSTGHRTGLPRRHPLVAHREPDGSFLVIGSNFGQQHDPVWVTNLTRTPEATVEWRARTIPVRARRLTAEEKAAARPDILRVLPMYDTYARRAAPRDIPVFRLTPTPPDGPSGTWRKGPGR</sequence>
<evidence type="ECO:0000313" key="5">
    <source>
        <dbReference type="Proteomes" id="UP000778578"/>
    </source>
</evidence>
<feature type="region of interest" description="Disordered" evidence="3">
    <location>
        <begin position="144"/>
        <end position="165"/>
    </location>
</feature>
<organism evidence="4 5">
    <name type="scientific">Actinacidiphila acidipaludis</name>
    <dbReference type="NCBI Taxonomy" id="2873382"/>
    <lineage>
        <taxon>Bacteria</taxon>
        <taxon>Bacillati</taxon>
        <taxon>Actinomycetota</taxon>
        <taxon>Actinomycetes</taxon>
        <taxon>Kitasatosporales</taxon>
        <taxon>Streptomycetaceae</taxon>
        <taxon>Actinacidiphila</taxon>
    </lineage>
</organism>
<name>A0ABS7Q4S9_9ACTN</name>
<dbReference type="PANTHER" id="PTHR39428:SF1">
    <property type="entry name" value="F420H(2)-DEPENDENT QUINONE REDUCTASE RV1261C"/>
    <property type="match status" value="1"/>
</dbReference>
<gene>
    <name evidence="4" type="ORF">K7862_07185</name>
</gene>
<dbReference type="Proteomes" id="UP000778578">
    <property type="component" value="Unassembled WGS sequence"/>
</dbReference>
<comment type="caution">
    <text evidence="4">The sequence shown here is derived from an EMBL/GenBank/DDBJ whole genome shotgun (WGS) entry which is preliminary data.</text>
</comment>
<protein>
    <submittedName>
        <fullName evidence="4">Nitroreductase family deazaflavin-dependent oxidoreductase</fullName>
    </submittedName>
</protein>
<dbReference type="RefSeq" id="WP_222961593.1">
    <property type="nucleotide sequence ID" value="NZ_JAINZZ010000006.1"/>
</dbReference>
<keyword evidence="5" id="KW-1185">Reference proteome</keyword>
<evidence type="ECO:0000256" key="2">
    <source>
        <dbReference type="ARBA" id="ARBA00049106"/>
    </source>
</evidence>
<evidence type="ECO:0000256" key="3">
    <source>
        <dbReference type="SAM" id="MobiDB-lite"/>
    </source>
</evidence>
<dbReference type="EMBL" id="JAINZZ010000006">
    <property type="protein sequence ID" value="MBY8877425.1"/>
    <property type="molecule type" value="Genomic_DNA"/>
</dbReference>
<dbReference type="PANTHER" id="PTHR39428">
    <property type="entry name" value="F420H(2)-DEPENDENT QUINONE REDUCTASE RV1261C"/>
    <property type="match status" value="1"/>
</dbReference>
<reference evidence="4 5" key="1">
    <citation type="submission" date="2021-08" db="EMBL/GenBank/DDBJ databases">
        <title>WGS of actinomycetes from Thailand.</title>
        <authorList>
            <person name="Thawai C."/>
        </authorList>
    </citation>
    <scope>NUCLEOTIDE SEQUENCE [LARGE SCALE GENOMIC DNA]</scope>
    <source>
        <strain evidence="4 5">PLK6-54</strain>
    </source>
</reference>
<comment type="catalytic activity">
    <reaction evidence="2">
        <text>oxidized coenzyme F420-(gamma-L-Glu)(n) + a quinol + H(+) = reduced coenzyme F420-(gamma-L-Glu)(n) + a quinone</text>
        <dbReference type="Rhea" id="RHEA:39663"/>
        <dbReference type="Rhea" id="RHEA-COMP:12939"/>
        <dbReference type="Rhea" id="RHEA-COMP:14378"/>
        <dbReference type="ChEBI" id="CHEBI:15378"/>
        <dbReference type="ChEBI" id="CHEBI:24646"/>
        <dbReference type="ChEBI" id="CHEBI:132124"/>
        <dbReference type="ChEBI" id="CHEBI:133980"/>
        <dbReference type="ChEBI" id="CHEBI:139511"/>
    </reaction>
</comment>
<dbReference type="InterPro" id="IPR004378">
    <property type="entry name" value="F420H2_quin_Rdtase"/>
</dbReference>
<accession>A0ABS7Q4S9</accession>
<dbReference type="InterPro" id="IPR012349">
    <property type="entry name" value="Split_barrel_FMN-bd"/>
</dbReference>
<dbReference type="Pfam" id="PF04075">
    <property type="entry name" value="F420H2_quin_red"/>
    <property type="match status" value="1"/>
</dbReference>
<evidence type="ECO:0000256" key="1">
    <source>
        <dbReference type="ARBA" id="ARBA00008710"/>
    </source>
</evidence>
<dbReference type="NCBIfam" id="TIGR00026">
    <property type="entry name" value="hi_GC_TIGR00026"/>
    <property type="match status" value="1"/>
</dbReference>
<proteinExistence type="inferred from homology"/>
<dbReference type="Gene3D" id="2.30.110.10">
    <property type="entry name" value="Electron Transport, Fmn-binding Protein, Chain A"/>
    <property type="match status" value="1"/>
</dbReference>
<evidence type="ECO:0000313" key="4">
    <source>
        <dbReference type="EMBL" id="MBY8877425.1"/>
    </source>
</evidence>